<dbReference type="PANTHER" id="PTHR30136">
    <property type="entry name" value="HELIX-TURN-HELIX TRANSCRIPTIONAL REGULATOR, ICLR FAMILY"/>
    <property type="match status" value="1"/>
</dbReference>
<evidence type="ECO:0000259" key="7">
    <source>
        <dbReference type="PROSITE" id="PS51077"/>
    </source>
</evidence>
<dbReference type="InterPro" id="IPR036390">
    <property type="entry name" value="WH_DNA-bd_sf"/>
</dbReference>
<evidence type="ECO:0000256" key="6">
    <source>
        <dbReference type="ARBA" id="ARBA00070406"/>
    </source>
</evidence>
<keyword evidence="1" id="KW-0319">Glycerol metabolism</keyword>
<gene>
    <name evidence="9" type="ORF">FB555_001045</name>
</gene>
<dbReference type="PROSITE" id="PS51077">
    <property type="entry name" value="HTH_ICLR"/>
    <property type="match status" value="1"/>
</dbReference>
<evidence type="ECO:0000313" key="9">
    <source>
        <dbReference type="EMBL" id="MBA8828947.1"/>
    </source>
</evidence>
<evidence type="ECO:0000256" key="3">
    <source>
        <dbReference type="ARBA" id="ARBA00023125"/>
    </source>
</evidence>
<dbReference type="InterPro" id="IPR029016">
    <property type="entry name" value="GAF-like_dom_sf"/>
</dbReference>
<dbReference type="GO" id="GO:0046278">
    <property type="term" value="P:3,4-dihydroxybenzoate metabolic process"/>
    <property type="evidence" value="ECO:0007669"/>
    <property type="project" value="InterPro"/>
</dbReference>
<dbReference type="InterPro" id="IPR012794">
    <property type="entry name" value="PcaR_PcaU"/>
</dbReference>
<dbReference type="SUPFAM" id="SSF55781">
    <property type="entry name" value="GAF domain-like"/>
    <property type="match status" value="1"/>
</dbReference>
<dbReference type="GO" id="GO:0003700">
    <property type="term" value="F:DNA-binding transcription factor activity"/>
    <property type="evidence" value="ECO:0007669"/>
    <property type="project" value="TreeGrafter"/>
</dbReference>
<dbReference type="InterPro" id="IPR036388">
    <property type="entry name" value="WH-like_DNA-bd_sf"/>
</dbReference>
<evidence type="ECO:0000256" key="1">
    <source>
        <dbReference type="ARBA" id="ARBA00022798"/>
    </source>
</evidence>
<dbReference type="SMART" id="SM00346">
    <property type="entry name" value="HTH_ICLR"/>
    <property type="match status" value="1"/>
</dbReference>
<name>A0A7W3PNZ8_9MICO</name>
<keyword evidence="4" id="KW-0804">Transcription</keyword>
<dbReference type="Pfam" id="PF09339">
    <property type="entry name" value="HTH_IclR"/>
    <property type="match status" value="1"/>
</dbReference>
<keyword evidence="3" id="KW-0238">DNA-binding</keyword>
<dbReference type="InterPro" id="IPR005471">
    <property type="entry name" value="Tscrpt_reg_IclR_N"/>
</dbReference>
<dbReference type="Proteomes" id="UP000524237">
    <property type="component" value="Unassembled WGS sequence"/>
</dbReference>
<keyword evidence="2" id="KW-0805">Transcription regulation</keyword>
<comment type="function">
    <text evidence="5">May be an activator protein for the gylABX operon.</text>
</comment>
<evidence type="ECO:0000256" key="4">
    <source>
        <dbReference type="ARBA" id="ARBA00023163"/>
    </source>
</evidence>
<dbReference type="AlphaFoldDB" id="A0A7W3PNZ8"/>
<dbReference type="GO" id="GO:0006071">
    <property type="term" value="P:glycerol metabolic process"/>
    <property type="evidence" value="ECO:0007669"/>
    <property type="project" value="UniProtKB-KW"/>
</dbReference>
<dbReference type="Gene3D" id="3.30.450.40">
    <property type="match status" value="1"/>
</dbReference>
<evidence type="ECO:0000256" key="2">
    <source>
        <dbReference type="ARBA" id="ARBA00023015"/>
    </source>
</evidence>
<evidence type="ECO:0000313" key="10">
    <source>
        <dbReference type="Proteomes" id="UP000524237"/>
    </source>
</evidence>
<accession>A0A7W3PNZ8</accession>
<protein>
    <recommendedName>
        <fullName evidence="6">Glycerol operon regulatory protein</fullName>
    </recommendedName>
</protein>
<dbReference type="PANTHER" id="PTHR30136:SF34">
    <property type="entry name" value="TRANSCRIPTIONAL REGULATOR"/>
    <property type="match status" value="1"/>
</dbReference>
<proteinExistence type="predicted"/>
<dbReference type="GO" id="GO:0045892">
    <property type="term" value="P:negative regulation of DNA-templated transcription"/>
    <property type="evidence" value="ECO:0007669"/>
    <property type="project" value="TreeGrafter"/>
</dbReference>
<organism evidence="9 10">
    <name type="scientific">Alpinimonas psychrophila</name>
    <dbReference type="NCBI Taxonomy" id="748908"/>
    <lineage>
        <taxon>Bacteria</taxon>
        <taxon>Bacillati</taxon>
        <taxon>Actinomycetota</taxon>
        <taxon>Actinomycetes</taxon>
        <taxon>Micrococcales</taxon>
        <taxon>Microbacteriaceae</taxon>
        <taxon>Alpinimonas</taxon>
    </lineage>
</organism>
<dbReference type="PROSITE" id="PS51078">
    <property type="entry name" value="ICLR_ED"/>
    <property type="match status" value="1"/>
</dbReference>
<feature type="domain" description="IclR-ED" evidence="8">
    <location>
        <begin position="76"/>
        <end position="259"/>
    </location>
</feature>
<dbReference type="EMBL" id="JACGWU010000002">
    <property type="protein sequence ID" value="MBA8828947.1"/>
    <property type="molecule type" value="Genomic_DNA"/>
</dbReference>
<keyword evidence="10" id="KW-1185">Reference proteome</keyword>
<dbReference type="Pfam" id="PF01614">
    <property type="entry name" value="IclR_C"/>
    <property type="match status" value="1"/>
</dbReference>
<feature type="domain" description="HTH iclR-type" evidence="7">
    <location>
        <begin position="15"/>
        <end position="75"/>
    </location>
</feature>
<dbReference type="NCBIfam" id="TIGR02431">
    <property type="entry name" value="pcaR_pcaU"/>
    <property type="match status" value="1"/>
</dbReference>
<evidence type="ECO:0000259" key="8">
    <source>
        <dbReference type="PROSITE" id="PS51078"/>
    </source>
</evidence>
<dbReference type="GO" id="GO:0045893">
    <property type="term" value="P:positive regulation of DNA-templated transcription"/>
    <property type="evidence" value="ECO:0007669"/>
    <property type="project" value="InterPro"/>
</dbReference>
<dbReference type="Gene3D" id="1.10.10.10">
    <property type="entry name" value="Winged helix-like DNA-binding domain superfamily/Winged helix DNA-binding domain"/>
    <property type="match status" value="1"/>
</dbReference>
<dbReference type="GO" id="GO:0003677">
    <property type="term" value="F:DNA binding"/>
    <property type="evidence" value="ECO:0007669"/>
    <property type="project" value="UniProtKB-KW"/>
</dbReference>
<sequence>MTPPENEMEPSGEFVQSLARGLTVIRAFSGDRPALTLTDVADATQLSRATARRFLLTLEQLGYVRTDGKLFSLTPRVLELGYSYLSSLGLPEIIAPHLETLAHDIQESASAAVLDGGDIVYIARVAGRKIMRVQITVGTRFPAYATSMGRVLLAALPESDARHVLESSPREALTPFTKTSIDDILAELASIRHNGYALLDQELELGLRSLAVPVHDSHGNVVAAVNVSTVAGGTVEETTSLIRDRLQQTATDISCDLASRPA</sequence>
<reference evidence="9 10" key="1">
    <citation type="submission" date="2020-07" db="EMBL/GenBank/DDBJ databases">
        <title>Sequencing the genomes of 1000 actinobacteria strains.</title>
        <authorList>
            <person name="Klenk H.-P."/>
        </authorList>
    </citation>
    <scope>NUCLEOTIDE SEQUENCE [LARGE SCALE GENOMIC DNA]</scope>
    <source>
        <strain evidence="9 10">DSM 23737</strain>
    </source>
</reference>
<dbReference type="InterPro" id="IPR014757">
    <property type="entry name" value="Tscrpt_reg_IclR_C"/>
</dbReference>
<dbReference type="FunFam" id="1.10.10.10:FF:000056">
    <property type="entry name" value="IclR family transcriptional regulator"/>
    <property type="match status" value="1"/>
</dbReference>
<evidence type="ECO:0000256" key="5">
    <source>
        <dbReference type="ARBA" id="ARBA00058938"/>
    </source>
</evidence>
<comment type="caution">
    <text evidence="9">The sequence shown here is derived from an EMBL/GenBank/DDBJ whole genome shotgun (WGS) entry which is preliminary data.</text>
</comment>
<dbReference type="InterPro" id="IPR050707">
    <property type="entry name" value="HTH_MetabolicPath_Reg"/>
</dbReference>
<dbReference type="SUPFAM" id="SSF46785">
    <property type="entry name" value="Winged helix' DNA-binding domain"/>
    <property type="match status" value="1"/>
</dbReference>